<keyword evidence="1" id="KW-0472">Membrane</keyword>
<feature type="transmembrane region" description="Helical" evidence="1">
    <location>
        <begin position="78"/>
        <end position="96"/>
    </location>
</feature>
<keyword evidence="1" id="KW-1133">Transmembrane helix</keyword>
<keyword evidence="3" id="KW-1185">Reference proteome</keyword>
<evidence type="ECO:0000313" key="2">
    <source>
        <dbReference type="EMBL" id="EXB65284.1"/>
    </source>
</evidence>
<name>W9RAE7_9ROSA</name>
<keyword evidence="1" id="KW-0812">Transmembrane</keyword>
<dbReference type="EMBL" id="KE344510">
    <property type="protein sequence ID" value="EXB65284.1"/>
    <property type="molecule type" value="Genomic_DNA"/>
</dbReference>
<dbReference type="Proteomes" id="UP000030645">
    <property type="component" value="Unassembled WGS sequence"/>
</dbReference>
<protein>
    <submittedName>
        <fullName evidence="2">Uncharacterized protein</fullName>
    </submittedName>
</protein>
<reference evidence="3" key="1">
    <citation type="submission" date="2013-01" db="EMBL/GenBank/DDBJ databases">
        <title>Draft Genome Sequence of a Mulberry Tree, Morus notabilis C.K. Schneid.</title>
        <authorList>
            <person name="He N."/>
            <person name="Zhao S."/>
        </authorList>
    </citation>
    <scope>NUCLEOTIDE SEQUENCE</scope>
</reference>
<feature type="transmembrane region" description="Helical" evidence="1">
    <location>
        <begin position="108"/>
        <end position="141"/>
    </location>
</feature>
<evidence type="ECO:0000256" key="1">
    <source>
        <dbReference type="SAM" id="Phobius"/>
    </source>
</evidence>
<dbReference type="AlphaFoldDB" id="W9RAE7"/>
<accession>W9RAE7</accession>
<gene>
    <name evidence="2" type="ORF">L484_025363</name>
</gene>
<proteinExistence type="predicted"/>
<evidence type="ECO:0000313" key="3">
    <source>
        <dbReference type="Proteomes" id="UP000030645"/>
    </source>
</evidence>
<organism evidence="2 3">
    <name type="scientific">Morus notabilis</name>
    <dbReference type="NCBI Taxonomy" id="981085"/>
    <lineage>
        <taxon>Eukaryota</taxon>
        <taxon>Viridiplantae</taxon>
        <taxon>Streptophyta</taxon>
        <taxon>Embryophyta</taxon>
        <taxon>Tracheophyta</taxon>
        <taxon>Spermatophyta</taxon>
        <taxon>Magnoliopsida</taxon>
        <taxon>eudicotyledons</taxon>
        <taxon>Gunneridae</taxon>
        <taxon>Pentapetalae</taxon>
        <taxon>rosids</taxon>
        <taxon>fabids</taxon>
        <taxon>Rosales</taxon>
        <taxon>Moraceae</taxon>
        <taxon>Moreae</taxon>
        <taxon>Morus</taxon>
    </lineage>
</organism>
<sequence length="143" mass="15830">MEPILWSTETRCGEIKGRGCRIFEHHFWLRGKFGGSATRGFRPSRHDSDGVGGHAWKDVGCQRHCLDGASWYKTCGTLVGMCFMSFVPRGVAIGWVKRLLGSVADSGSVWVSFAGVVVVLFLRCFWLLAIFFLVVLSIALMGL</sequence>